<dbReference type="Proteomes" id="UP000466794">
    <property type="component" value="Unassembled WGS sequence"/>
</dbReference>
<proteinExistence type="predicted"/>
<sequence length="162" mass="17889">MRDILRVLAIMLVSIAMALSLAHALELPGKRRLDERTYRAVQPIYYPGFTYGGLVGDVGGLVAAAVLLAMTPVGTAAFWLTAAAFLCLLGMHGVYWLLTHPVNKVWLHDQALTDSGRKFFAAGRSDSADRPWTELRDRWEYSHVARAILATISLLLLVLPSR</sequence>
<protein>
    <submittedName>
        <fullName evidence="2">DUF1772 domain-containing protein</fullName>
    </submittedName>
</protein>
<feature type="transmembrane region" description="Helical" evidence="1">
    <location>
        <begin position="48"/>
        <end position="69"/>
    </location>
</feature>
<keyword evidence="1" id="KW-1133">Transmembrane helix</keyword>
<reference evidence="2 3" key="1">
    <citation type="submission" date="2019-12" db="EMBL/GenBank/DDBJ databases">
        <title>Nocardia sp. nov. ET3-3 isolated from soil.</title>
        <authorList>
            <person name="Kanchanasin P."/>
            <person name="Tanasupawat S."/>
            <person name="Yuki M."/>
            <person name="Kudo T."/>
        </authorList>
    </citation>
    <scope>NUCLEOTIDE SEQUENCE [LARGE SCALE GENOMIC DNA]</scope>
    <source>
        <strain evidence="2 3">ET3-3</strain>
    </source>
</reference>
<feature type="transmembrane region" description="Helical" evidence="1">
    <location>
        <begin position="141"/>
        <end position="159"/>
    </location>
</feature>
<keyword evidence="1" id="KW-0812">Transmembrane</keyword>
<dbReference type="AlphaFoldDB" id="A0A7K1VAV9"/>
<dbReference type="Pfam" id="PF08592">
    <property type="entry name" value="Anthrone_oxy"/>
    <property type="match status" value="1"/>
</dbReference>
<feature type="transmembrane region" description="Helical" evidence="1">
    <location>
        <begin position="76"/>
        <end position="98"/>
    </location>
</feature>
<dbReference type="EMBL" id="WRPP01000015">
    <property type="protein sequence ID" value="MVU83784.1"/>
    <property type="molecule type" value="Genomic_DNA"/>
</dbReference>
<name>A0A7K1VAV9_9NOCA</name>
<dbReference type="InterPro" id="IPR013901">
    <property type="entry name" value="Anthrone_oxy"/>
</dbReference>
<evidence type="ECO:0000256" key="1">
    <source>
        <dbReference type="SAM" id="Phobius"/>
    </source>
</evidence>
<keyword evidence="3" id="KW-1185">Reference proteome</keyword>
<accession>A0A7K1VAV9</accession>
<comment type="caution">
    <text evidence="2">The sequence shown here is derived from an EMBL/GenBank/DDBJ whole genome shotgun (WGS) entry which is preliminary data.</text>
</comment>
<gene>
    <name evidence="2" type="ORF">GPX89_41935</name>
</gene>
<organism evidence="2 3">
    <name type="scientific">Nocardia terrae</name>
    <dbReference type="NCBI Taxonomy" id="2675851"/>
    <lineage>
        <taxon>Bacteria</taxon>
        <taxon>Bacillati</taxon>
        <taxon>Actinomycetota</taxon>
        <taxon>Actinomycetes</taxon>
        <taxon>Mycobacteriales</taxon>
        <taxon>Nocardiaceae</taxon>
        <taxon>Nocardia</taxon>
    </lineage>
</organism>
<keyword evidence="1" id="KW-0472">Membrane</keyword>
<dbReference type="RefSeq" id="WP_157393353.1">
    <property type="nucleotide sequence ID" value="NZ_WRPP01000015.1"/>
</dbReference>
<evidence type="ECO:0000313" key="3">
    <source>
        <dbReference type="Proteomes" id="UP000466794"/>
    </source>
</evidence>
<evidence type="ECO:0000313" key="2">
    <source>
        <dbReference type="EMBL" id="MVU83784.1"/>
    </source>
</evidence>